<dbReference type="Pfam" id="PF00990">
    <property type="entry name" value="GGDEF"/>
    <property type="match status" value="1"/>
</dbReference>
<feature type="domain" description="EAL" evidence="2">
    <location>
        <begin position="590"/>
        <end position="843"/>
    </location>
</feature>
<dbReference type="Pfam" id="PF01590">
    <property type="entry name" value="GAF"/>
    <property type="match status" value="1"/>
</dbReference>
<feature type="transmembrane region" description="Helical" evidence="1">
    <location>
        <begin position="182"/>
        <end position="205"/>
    </location>
</feature>
<dbReference type="SUPFAM" id="SSF141868">
    <property type="entry name" value="EAL domain-like"/>
    <property type="match status" value="1"/>
</dbReference>
<dbReference type="PROSITE" id="PS50887">
    <property type="entry name" value="GGDEF"/>
    <property type="match status" value="1"/>
</dbReference>
<dbReference type="Gene3D" id="3.30.450.40">
    <property type="match status" value="1"/>
</dbReference>
<name>A0A917YVW2_9ALTE</name>
<keyword evidence="1" id="KW-0472">Membrane</keyword>
<dbReference type="AlphaFoldDB" id="A0A917YVW2"/>
<dbReference type="PANTHER" id="PTHR33121">
    <property type="entry name" value="CYCLIC DI-GMP PHOSPHODIESTERASE PDEF"/>
    <property type="match status" value="1"/>
</dbReference>
<dbReference type="CDD" id="cd01948">
    <property type="entry name" value="EAL"/>
    <property type="match status" value="1"/>
</dbReference>
<dbReference type="Gene3D" id="3.20.20.450">
    <property type="entry name" value="EAL domain"/>
    <property type="match status" value="1"/>
</dbReference>
<dbReference type="SUPFAM" id="SSF55073">
    <property type="entry name" value="Nucleotide cyclase"/>
    <property type="match status" value="1"/>
</dbReference>
<dbReference type="SMART" id="SM00052">
    <property type="entry name" value="EAL"/>
    <property type="match status" value="1"/>
</dbReference>
<comment type="caution">
    <text evidence="4">The sequence shown here is derived from an EMBL/GenBank/DDBJ whole genome shotgun (WGS) entry which is preliminary data.</text>
</comment>
<feature type="transmembrane region" description="Helical" evidence="1">
    <location>
        <begin position="150"/>
        <end position="170"/>
    </location>
</feature>
<feature type="domain" description="GGDEF" evidence="3">
    <location>
        <begin position="447"/>
        <end position="581"/>
    </location>
</feature>
<accession>A0A917YVW2</accession>
<dbReference type="InterPro" id="IPR029016">
    <property type="entry name" value="GAF-like_dom_sf"/>
</dbReference>
<dbReference type="RefSeq" id="WP_188692914.1">
    <property type="nucleotide sequence ID" value="NZ_BMLS01000002.1"/>
</dbReference>
<dbReference type="InterPro" id="IPR043128">
    <property type="entry name" value="Rev_trsase/Diguanyl_cyclase"/>
</dbReference>
<evidence type="ECO:0000313" key="5">
    <source>
        <dbReference type="Proteomes" id="UP000606935"/>
    </source>
</evidence>
<keyword evidence="1" id="KW-0812">Transmembrane</keyword>
<keyword evidence="5" id="KW-1185">Reference proteome</keyword>
<protein>
    <recommendedName>
        <fullName evidence="6">Diguanylate cyclase (GGDEF) domain-containing protein</fullName>
    </recommendedName>
</protein>
<dbReference type="CDD" id="cd01949">
    <property type="entry name" value="GGDEF"/>
    <property type="match status" value="1"/>
</dbReference>
<proteinExistence type="predicted"/>
<feature type="transmembrane region" description="Helical" evidence="1">
    <location>
        <begin position="12"/>
        <end position="32"/>
    </location>
</feature>
<evidence type="ECO:0000313" key="4">
    <source>
        <dbReference type="EMBL" id="GGO68002.1"/>
    </source>
</evidence>
<feature type="transmembrane region" description="Helical" evidence="1">
    <location>
        <begin position="39"/>
        <end position="57"/>
    </location>
</feature>
<dbReference type="Pfam" id="PF00563">
    <property type="entry name" value="EAL"/>
    <property type="match status" value="1"/>
</dbReference>
<dbReference type="InterPro" id="IPR029787">
    <property type="entry name" value="Nucleotide_cyclase"/>
</dbReference>
<dbReference type="PANTHER" id="PTHR33121:SF70">
    <property type="entry name" value="SIGNALING PROTEIN YKOW"/>
    <property type="match status" value="1"/>
</dbReference>
<organism evidence="4 5">
    <name type="scientific">Bowmanella pacifica</name>
    <dbReference type="NCBI Taxonomy" id="502051"/>
    <lineage>
        <taxon>Bacteria</taxon>
        <taxon>Pseudomonadati</taxon>
        <taxon>Pseudomonadota</taxon>
        <taxon>Gammaproteobacteria</taxon>
        <taxon>Alteromonadales</taxon>
        <taxon>Alteromonadaceae</taxon>
        <taxon>Bowmanella</taxon>
    </lineage>
</organism>
<reference evidence="4" key="1">
    <citation type="journal article" date="2014" name="Int. J. Syst. Evol. Microbiol.">
        <title>Complete genome sequence of Corynebacterium casei LMG S-19264T (=DSM 44701T), isolated from a smear-ripened cheese.</title>
        <authorList>
            <consortium name="US DOE Joint Genome Institute (JGI-PGF)"/>
            <person name="Walter F."/>
            <person name="Albersmeier A."/>
            <person name="Kalinowski J."/>
            <person name="Ruckert C."/>
        </authorList>
    </citation>
    <scope>NUCLEOTIDE SEQUENCE</scope>
    <source>
        <strain evidence="4">CGMCC 1.7086</strain>
    </source>
</reference>
<dbReference type="InterPro" id="IPR050706">
    <property type="entry name" value="Cyclic-di-GMP_PDE-like"/>
</dbReference>
<dbReference type="Gene3D" id="3.30.70.270">
    <property type="match status" value="1"/>
</dbReference>
<reference evidence="4" key="2">
    <citation type="submission" date="2020-09" db="EMBL/GenBank/DDBJ databases">
        <authorList>
            <person name="Sun Q."/>
            <person name="Zhou Y."/>
        </authorList>
    </citation>
    <scope>NUCLEOTIDE SEQUENCE</scope>
    <source>
        <strain evidence="4">CGMCC 1.7086</strain>
    </source>
</reference>
<dbReference type="InterPro" id="IPR001633">
    <property type="entry name" value="EAL_dom"/>
</dbReference>
<sequence length="847" mass="96327">MHISLLSTPALFAASIAMILMVSLLVLASGLYQRSQQAYLTFFFLCLVISLYQWFTFEYHQLQSQESAIYWLKLQTACYIAILPAAFYCFAVWTRQQHTKLWLKLLLGWSLALAILNFVLPYGLKLSHVERVVTWPGDAGYMLQNFIGPLHWAGILLHLTGLILILWLLWRCWILVTRGKKIMAIGISIFVLLLMLTWGIAAGIQTGQVNSVQLVGFTFNYFLILVCIDVAVQLHRQREKLQHALTTSERVAGALQGLMRGAGHQVGSRFYANQVKQLKRLYQADICFIGQFETSPEGIKQVRVLAIHKDGQAAENFTYTLGNSPCQGVGQKDVCTYHQDVQQQFPDDAMLTQEHIQAYLGMPVRDVQGKPIGLIVLLFRQAVEPIQEFEQTLLLFAERTASEMQREQAEQKLKQAAYTDNLTHLPNRKALWDWLSAQPDNHWQGYPTFQFLLIDIDGFKEINKLHGQAIGDQVLQAVAQRLQAYAKTEDLVVRYASNSFVFIKQSISTADEPMIKLNGETIASLIRTPIELAGRQLKLAASIGSALACQAKNQEELLHFAESALKQAKEGGQGKIRRFDPALQSMLDDRALLEKELADSIKKGEFFLLFQPQTTPDGELRGAEVLIRWAHPVKGMIRPDLFISVAEETGLIRLLGQWLFEAVFRQIQTWRRERVHYPKHLAINVSPLQFVDPAFVENLQKLMLYYDISPAEIVIELVETGLLNDKDETMQKLHKLRDLGFKLALDDFGTGYSSLSYLKDLPLDILKIDKSFVDDLNTPSTQKLVSAIVDICHHLSLEVVCEGVEQQWQVERLRNMGCQRFQGYYFARPLTPEKLIQWQFSEAVPQQ</sequence>
<dbReference type="GO" id="GO:0071111">
    <property type="term" value="F:cyclic-guanylate-specific phosphodiesterase activity"/>
    <property type="evidence" value="ECO:0007669"/>
    <property type="project" value="InterPro"/>
</dbReference>
<evidence type="ECO:0008006" key="6">
    <source>
        <dbReference type="Google" id="ProtNLM"/>
    </source>
</evidence>
<feature type="transmembrane region" description="Helical" evidence="1">
    <location>
        <begin position="69"/>
        <end position="93"/>
    </location>
</feature>
<feature type="transmembrane region" description="Helical" evidence="1">
    <location>
        <begin position="105"/>
        <end position="124"/>
    </location>
</feature>
<dbReference type="PROSITE" id="PS50883">
    <property type="entry name" value="EAL"/>
    <property type="match status" value="1"/>
</dbReference>
<dbReference type="InterPro" id="IPR003018">
    <property type="entry name" value="GAF"/>
</dbReference>
<evidence type="ECO:0000256" key="1">
    <source>
        <dbReference type="SAM" id="Phobius"/>
    </source>
</evidence>
<dbReference type="SMART" id="SM00267">
    <property type="entry name" value="GGDEF"/>
    <property type="match status" value="1"/>
</dbReference>
<dbReference type="NCBIfam" id="TIGR00254">
    <property type="entry name" value="GGDEF"/>
    <property type="match status" value="1"/>
</dbReference>
<dbReference type="EMBL" id="BMLS01000002">
    <property type="protein sequence ID" value="GGO68002.1"/>
    <property type="molecule type" value="Genomic_DNA"/>
</dbReference>
<dbReference type="SUPFAM" id="SSF55781">
    <property type="entry name" value="GAF domain-like"/>
    <property type="match status" value="1"/>
</dbReference>
<gene>
    <name evidence="4" type="ORF">GCM10010982_15900</name>
</gene>
<dbReference type="SMART" id="SM00065">
    <property type="entry name" value="GAF"/>
    <property type="match status" value="1"/>
</dbReference>
<evidence type="ECO:0000259" key="3">
    <source>
        <dbReference type="PROSITE" id="PS50887"/>
    </source>
</evidence>
<dbReference type="InterPro" id="IPR035919">
    <property type="entry name" value="EAL_sf"/>
</dbReference>
<evidence type="ECO:0000259" key="2">
    <source>
        <dbReference type="PROSITE" id="PS50883"/>
    </source>
</evidence>
<dbReference type="Proteomes" id="UP000606935">
    <property type="component" value="Unassembled WGS sequence"/>
</dbReference>
<keyword evidence="1" id="KW-1133">Transmembrane helix</keyword>
<dbReference type="InterPro" id="IPR000160">
    <property type="entry name" value="GGDEF_dom"/>
</dbReference>